<dbReference type="EMBL" id="LN891153">
    <property type="protein sequence ID" value="CUS08018.1"/>
    <property type="molecule type" value="Genomic_DNA"/>
</dbReference>
<evidence type="ECO:0000313" key="3">
    <source>
        <dbReference type="EMBL" id="CUS08018.1"/>
    </source>
</evidence>
<dbReference type="SUPFAM" id="SSF52833">
    <property type="entry name" value="Thioredoxin-like"/>
    <property type="match status" value="1"/>
</dbReference>
<sequence length="273" mass="30873">MDMPVNVPIDDPNADTEWNDILRKHGVIPEKPPSPTPMIEEAILHAQELARENRLEGKDLDELDELEDEEDEEFLAIYKQKRLAELSTLSQKSVHGRVYHLQKPDYSRDVTEASKEYAVLVNMTSSNPESRLLSALWRQAAEKFADVKFCEIAAGMCIEGYPDANCPTILVYRNEDIAEQVVRLGRLRGMDTRLKGLYPPYSSVYGYVFLCINFEQHACSADIERLLVQVDAVKSTDRRLGSTDEDDEDEGGSRIKTGSSGKAKAEDDEDDWD</sequence>
<name>A0A292PN31_9PEZI</name>
<dbReference type="PANTHER" id="PTHR45809">
    <property type="entry name" value="VIRAL IAP-ASSOCIATED FACTOR HOMOLOG"/>
    <property type="match status" value="1"/>
</dbReference>
<dbReference type="GO" id="GO:0006457">
    <property type="term" value="P:protein folding"/>
    <property type="evidence" value="ECO:0007669"/>
    <property type="project" value="TreeGrafter"/>
</dbReference>
<evidence type="ECO:0000256" key="1">
    <source>
        <dbReference type="ARBA" id="ARBA00009686"/>
    </source>
</evidence>
<evidence type="ECO:0000256" key="2">
    <source>
        <dbReference type="SAM" id="MobiDB-lite"/>
    </source>
</evidence>
<dbReference type="GO" id="GO:0005737">
    <property type="term" value="C:cytoplasm"/>
    <property type="evidence" value="ECO:0007669"/>
    <property type="project" value="TreeGrafter"/>
</dbReference>
<gene>
    <name evidence="3" type="ORF">GSTUAT00007888001</name>
</gene>
<organism evidence="3 4">
    <name type="scientific">Tuber aestivum</name>
    <name type="common">summer truffle</name>
    <dbReference type="NCBI Taxonomy" id="59557"/>
    <lineage>
        <taxon>Eukaryota</taxon>
        <taxon>Fungi</taxon>
        <taxon>Dikarya</taxon>
        <taxon>Ascomycota</taxon>
        <taxon>Pezizomycotina</taxon>
        <taxon>Pezizomycetes</taxon>
        <taxon>Pezizales</taxon>
        <taxon>Tuberaceae</taxon>
        <taxon>Tuber</taxon>
    </lineage>
</organism>
<evidence type="ECO:0000313" key="4">
    <source>
        <dbReference type="Proteomes" id="UP001412239"/>
    </source>
</evidence>
<reference evidence="3" key="1">
    <citation type="submission" date="2015-10" db="EMBL/GenBank/DDBJ databases">
        <authorList>
            <person name="Regsiter A."/>
            <person name="william w."/>
        </authorList>
    </citation>
    <scope>NUCLEOTIDE SEQUENCE</scope>
    <source>
        <strain evidence="3">Montdore</strain>
    </source>
</reference>
<comment type="similarity">
    <text evidence="1">Belongs to the phosducin family.</text>
</comment>
<evidence type="ECO:0008006" key="5">
    <source>
        <dbReference type="Google" id="ProtNLM"/>
    </source>
</evidence>
<proteinExistence type="inferred from homology"/>
<dbReference type="PANTHER" id="PTHR45809:SF3">
    <property type="entry name" value="VIRAL IAP-ASSOCIATED FACTOR HOMOLOG"/>
    <property type="match status" value="1"/>
</dbReference>
<dbReference type="InterPro" id="IPR051498">
    <property type="entry name" value="Phosducin-like_chap/apop_reg"/>
</dbReference>
<feature type="region of interest" description="Disordered" evidence="2">
    <location>
        <begin position="236"/>
        <end position="273"/>
    </location>
</feature>
<dbReference type="InterPro" id="IPR036249">
    <property type="entry name" value="Thioredoxin-like_sf"/>
</dbReference>
<dbReference type="Proteomes" id="UP001412239">
    <property type="component" value="Unassembled WGS sequence"/>
</dbReference>
<dbReference type="Gene3D" id="3.40.30.10">
    <property type="entry name" value="Glutaredoxin"/>
    <property type="match status" value="1"/>
</dbReference>
<accession>A0A292PN31</accession>
<dbReference type="AlphaFoldDB" id="A0A292PN31"/>
<protein>
    <recommendedName>
        <fullName evidence="5">Phosducin thioredoxin-like domain-containing protein</fullName>
    </recommendedName>
</protein>
<keyword evidence="4" id="KW-1185">Reference proteome</keyword>